<keyword evidence="13 14" id="KW-0342">GTP-binding</keyword>
<comment type="pathway">
    <text evidence="5 14">Cofactor biosynthesis; adenosylcobalamin biosynthesis; adenosylcobalamin from cob(II)yrinate a,c-diamide: step 6/7.</text>
</comment>
<keyword evidence="18" id="KW-1185">Reference proteome</keyword>
<keyword evidence="10 14" id="KW-0547">Nucleotide-binding</keyword>
<dbReference type="EMBL" id="MUBJ01000022">
    <property type="protein sequence ID" value="OTA14905.1"/>
    <property type="molecule type" value="Genomic_DNA"/>
</dbReference>
<organism evidence="17 18">
    <name type="scientific">Xenorhabdus vietnamensis</name>
    <dbReference type="NCBI Taxonomy" id="351656"/>
    <lineage>
        <taxon>Bacteria</taxon>
        <taxon>Pseudomonadati</taxon>
        <taxon>Pseudomonadota</taxon>
        <taxon>Gammaproteobacteria</taxon>
        <taxon>Enterobacterales</taxon>
        <taxon>Morganellaceae</taxon>
        <taxon>Xenorhabdus</taxon>
    </lineage>
</organism>
<proteinExistence type="inferred from homology"/>
<evidence type="ECO:0000256" key="4">
    <source>
        <dbReference type="ARBA" id="ARBA00003889"/>
    </source>
</evidence>
<dbReference type="PANTHER" id="PTHR34848:SF1">
    <property type="entry name" value="BIFUNCTIONAL ADENOSYLCOBALAMIN BIOSYNTHESIS PROTEIN COBU"/>
    <property type="match status" value="1"/>
</dbReference>
<evidence type="ECO:0000256" key="15">
    <source>
        <dbReference type="PIRSR" id="PIRSR006135-1"/>
    </source>
</evidence>
<comment type="similarity">
    <text evidence="7 14">Belongs to the CobU/CobP family.</text>
</comment>
<comment type="catalytic activity">
    <reaction evidence="2 14">
        <text>adenosylcob(III)inamide phosphate + GTP + H(+) = adenosylcob(III)inamide-GDP + diphosphate</text>
        <dbReference type="Rhea" id="RHEA:22712"/>
        <dbReference type="ChEBI" id="CHEBI:15378"/>
        <dbReference type="ChEBI" id="CHEBI:33019"/>
        <dbReference type="ChEBI" id="CHEBI:37565"/>
        <dbReference type="ChEBI" id="CHEBI:58502"/>
        <dbReference type="ChEBI" id="CHEBI:60487"/>
        <dbReference type="EC" id="2.7.7.62"/>
    </reaction>
</comment>
<dbReference type="GO" id="GO:0008820">
    <property type="term" value="F:cobinamide phosphate guanylyltransferase activity"/>
    <property type="evidence" value="ECO:0007669"/>
    <property type="project" value="UniProtKB-UniRule"/>
</dbReference>
<comment type="caution">
    <text evidence="17">The sequence shown here is derived from an EMBL/GenBank/DDBJ whole genome shotgun (WGS) entry which is preliminary data.</text>
</comment>
<dbReference type="UniPathway" id="UPA00148">
    <property type="reaction ID" value="UER00236"/>
</dbReference>
<evidence type="ECO:0000256" key="1">
    <source>
        <dbReference type="ARBA" id="ARBA00000312"/>
    </source>
</evidence>
<keyword evidence="8 14" id="KW-0169">Cobalamin biosynthesis</keyword>
<dbReference type="NCBIfam" id="NF004469">
    <property type="entry name" value="PRK05800.1"/>
    <property type="match status" value="1"/>
</dbReference>
<evidence type="ECO:0000256" key="3">
    <source>
        <dbReference type="ARBA" id="ARBA00001522"/>
    </source>
</evidence>
<dbReference type="Pfam" id="PF02283">
    <property type="entry name" value="CobU"/>
    <property type="match status" value="1"/>
</dbReference>
<dbReference type="InterPro" id="IPR027417">
    <property type="entry name" value="P-loop_NTPase"/>
</dbReference>
<evidence type="ECO:0000256" key="11">
    <source>
        <dbReference type="ARBA" id="ARBA00022777"/>
    </source>
</evidence>
<feature type="binding site" evidence="16">
    <location>
        <position position="81"/>
    </location>
    <ligand>
        <name>GTP</name>
        <dbReference type="ChEBI" id="CHEBI:37565"/>
    </ligand>
</feature>
<dbReference type="GO" id="GO:0043752">
    <property type="term" value="F:adenosylcobinamide kinase activity"/>
    <property type="evidence" value="ECO:0007669"/>
    <property type="project" value="UniProtKB-EC"/>
</dbReference>
<dbReference type="SUPFAM" id="SSF52540">
    <property type="entry name" value="P-loop containing nucleoside triphosphate hydrolases"/>
    <property type="match status" value="1"/>
</dbReference>
<gene>
    <name evidence="17" type="primary">cobU</name>
    <name evidence="17" type="ORF">Xvie_03309</name>
</gene>
<feature type="binding site" evidence="16">
    <location>
        <begin position="48"/>
        <end position="51"/>
    </location>
    <ligand>
        <name>GTP</name>
        <dbReference type="ChEBI" id="CHEBI:37565"/>
    </ligand>
</feature>
<dbReference type="EC" id="2.7.1.156" evidence="14"/>
<comment type="catalytic activity">
    <reaction evidence="3">
        <text>adenosylcob(III)inamide + GTP = adenosylcob(III)inamide phosphate + GDP + H(+)</text>
        <dbReference type="Rhea" id="RHEA:15765"/>
        <dbReference type="ChEBI" id="CHEBI:2480"/>
        <dbReference type="ChEBI" id="CHEBI:15378"/>
        <dbReference type="ChEBI" id="CHEBI:37565"/>
        <dbReference type="ChEBI" id="CHEBI:58189"/>
        <dbReference type="ChEBI" id="CHEBI:58502"/>
        <dbReference type="EC" id="2.7.1.156"/>
    </reaction>
</comment>
<dbReference type="FunFam" id="3.40.50.300:FF:000632">
    <property type="entry name" value="Bifunctional adenosylcobalamin biosynthesis protein"/>
    <property type="match status" value="1"/>
</dbReference>
<comment type="pathway">
    <text evidence="6 14">Cofactor biosynthesis; adenosylcobalamin biosynthesis; adenosylcobalamin from cob(II)yrinate a,c-diamide: step 5/7.</text>
</comment>
<dbReference type="Proteomes" id="UP000194350">
    <property type="component" value="Unassembled WGS sequence"/>
</dbReference>
<feature type="binding site" evidence="16">
    <location>
        <position position="59"/>
    </location>
    <ligand>
        <name>GTP</name>
        <dbReference type="ChEBI" id="CHEBI:37565"/>
    </ligand>
</feature>
<sequence>MILVTGGARSGKSRHAERLLAEQCEQVLYIATAQVTDDEMAARIEQHKQERPAHWRTWEGHQDLGFVIRQHRQLQEGVIVECVTTLIANLLFDLSGGISPDELDFASLEVFIHHQLDDLIDASLMCPMPVCLVTNELGMGITPENRLARHFVDIAGRANQKLARAAKEVWLMVSGIGVKIK</sequence>
<evidence type="ECO:0000256" key="13">
    <source>
        <dbReference type="ARBA" id="ARBA00023134"/>
    </source>
</evidence>
<evidence type="ECO:0000256" key="8">
    <source>
        <dbReference type="ARBA" id="ARBA00022573"/>
    </source>
</evidence>
<dbReference type="EC" id="2.7.7.62" evidence="14"/>
<reference evidence="17 18" key="1">
    <citation type="submission" date="2016-10" db="EMBL/GenBank/DDBJ databases">
        <title>Systematic genetic and metabolomic analysis of Xenorhabdus and Photorhabdus spp., highlights the requirements for a dual symbiotic and pathogenic life style.</title>
        <authorList>
            <person name="Tobias N.J."/>
            <person name="Wolff H."/>
            <person name="Djahanschiri B."/>
            <person name="Pidot S.J."/>
            <person name="Stinear T.P."/>
            <person name="Ebersberger I."/>
            <person name="Bode H.B."/>
        </authorList>
    </citation>
    <scope>NUCLEOTIDE SEQUENCE [LARGE SCALE GENOMIC DNA]</scope>
    <source>
        <strain evidence="17 18">DSM 22392</strain>
    </source>
</reference>
<feature type="binding site" evidence="16">
    <location>
        <begin position="31"/>
        <end position="33"/>
    </location>
    <ligand>
        <name>GTP</name>
        <dbReference type="ChEBI" id="CHEBI:37565"/>
    </ligand>
</feature>
<evidence type="ECO:0000313" key="17">
    <source>
        <dbReference type="EMBL" id="OTA14905.1"/>
    </source>
</evidence>
<evidence type="ECO:0000256" key="14">
    <source>
        <dbReference type="PIRNR" id="PIRNR006135"/>
    </source>
</evidence>
<evidence type="ECO:0000256" key="6">
    <source>
        <dbReference type="ARBA" id="ARBA00005159"/>
    </source>
</evidence>
<dbReference type="RefSeq" id="WP_086110242.1">
    <property type="nucleotide sequence ID" value="NZ_CAWNGD010000065.1"/>
</dbReference>
<evidence type="ECO:0000256" key="16">
    <source>
        <dbReference type="PIRSR" id="PIRSR006135-2"/>
    </source>
</evidence>
<evidence type="ECO:0000256" key="2">
    <source>
        <dbReference type="ARBA" id="ARBA00000711"/>
    </source>
</evidence>
<dbReference type="GO" id="GO:0009236">
    <property type="term" value="P:cobalamin biosynthetic process"/>
    <property type="evidence" value="ECO:0007669"/>
    <property type="project" value="UniProtKB-UniRule"/>
</dbReference>
<dbReference type="Gene3D" id="3.40.50.300">
    <property type="entry name" value="P-loop containing nucleotide triphosphate hydrolases"/>
    <property type="match status" value="1"/>
</dbReference>
<dbReference type="PANTHER" id="PTHR34848">
    <property type="match status" value="1"/>
</dbReference>
<protein>
    <recommendedName>
        <fullName evidence="14">Bifunctional adenosylcobalamin biosynthesis protein</fullName>
        <ecNumber evidence="14">2.7.1.156</ecNumber>
        <ecNumber evidence="14">2.7.7.62</ecNumber>
    </recommendedName>
</protein>
<dbReference type="STRING" id="351656.Xvie_03309"/>
<comment type="function">
    <text evidence="4 14">Catalyzes ATP-dependent phosphorylation of adenosylcobinamide and addition of GMP to adenosylcobinamide phosphate.</text>
</comment>
<keyword evidence="12 14" id="KW-0067">ATP-binding</keyword>
<dbReference type="PIRSF" id="PIRSF006135">
    <property type="entry name" value="CobU"/>
    <property type="match status" value="1"/>
</dbReference>
<keyword evidence="11 14" id="KW-0418">Kinase</keyword>
<keyword evidence="9 14" id="KW-0808">Transferase</keyword>
<name>A0A1Y2SAE4_9GAMM</name>
<evidence type="ECO:0000256" key="7">
    <source>
        <dbReference type="ARBA" id="ARBA00007490"/>
    </source>
</evidence>
<comment type="catalytic activity">
    <reaction evidence="1 14">
        <text>adenosylcob(III)inamide + ATP = adenosylcob(III)inamide phosphate + ADP + H(+)</text>
        <dbReference type="Rhea" id="RHEA:15769"/>
        <dbReference type="ChEBI" id="CHEBI:2480"/>
        <dbReference type="ChEBI" id="CHEBI:15378"/>
        <dbReference type="ChEBI" id="CHEBI:30616"/>
        <dbReference type="ChEBI" id="CHEBI:58502"/>
        <dbReference type="ChEBI" id="CHEBI:456216"/>
        <dbReference type="EC" id="2.7.1.156"/>
    </reaction>
</comment>
<dbReference type="OrthoDB" id="9788370at2"/>
<dbReference type="AlphaFoldDB" id="A0A1Y2SAE4"/>
<evidence type="ECO:0000256" key="10">
    <source>
        <dbReference type="ARBA" id="ARBA00022741"/>
    </source>
</evidence>
<dbReference type="CDD" id="cd00544">
    <property type="entry name" value="CobU"/>
    <property type="match status" value="1"/>
</dbReference>
<dbReference type="InterPro" id="IPR003203">
    <property type="entry name" value="CobU/CobP"/>
</dbReference>
<dbReference type="GO" id="GO:0005524">
    <property type="term" value="F:ATP binding"/>
    <property type="evidence" value="ECO:0007669"/>
    <property type="project" value="UniProtKB-UniRule"/>
</dbReference>
<evidence type="ECO:0000256" key="9">
    <source>
        <dbReference type="ARBA" id="ARBA00022679"/>
    </source>
</evidence>
<evidence type="ECO:0000256" key="5">
    <source>
        <dbReference type="ARBA" id="ARBA00004692"/>
    </source>
</evidence>
<accession>A0A1Y2SAE4</accession>
<feature type="binding site" evidence="16">
    <location>
        <begin position="6"/>
        <end position="13"/>
    </location>
    <ligand>
        <name>GTP</name>
        <dbReference type="ChEBI" id="CHEBI:37565"/>
    </ligand>
</feature>
<feature type="active site" description="GMP-histidine intermediate" evidence="15">
    <location>
        <position position="47"/>
    </location>
</feature>
<evidence type="ECO:0000256" key="12">
    <source>
        <dbReference type="ARBA" id="ARBA00022840"/>
    </source>
</evidence>
<evidence type="ECO:0000313" key="18">
    <source>
        <dbReference type="Proteomes" id="UP000194350"/>
    </source>
</evidence>
<dbReference type="GO" id="GO:0005525">
    <property type="term" value="F:GTP binding"/>
    <property type="evidence" value="ECO:0007669"/>
    <property type="project" value="UniProtKB-UniRule"/>
</dbReference>